<dbReference type="EMBL" id="BAABME010003566">
    <property type="protein sequence ID" value="GAA0159282.1"/>
    <property type="molecule type" value="Genomic_DNA"/>
</dbReference>
<evidence type="ECO:0000313" key="2">
    <source>
        <dbReference type="EMBL" id="GAA0159282.1"/>
    </source>
</evidence>
<dbReference type="PANTHER" id="PTHR36380">
    <property type="entry name" value="BNAA03G58330D PROTEIN"/>
    <property type="match status" value="1"/>
</dbReference>
<organism evidence="2 3">
    <name type="scientific">Lithospermum erythrorhizon</name>
    <name type="common">Purple gromwell</name>
    <name type="synonym">Lithospermum officinale var. erythrorhizon</name>
    <dbReference type="NCBI Taxonomy" id="34254"/>
    <lineage>
        <taxon>Eukaryota</taxon>
        <taxon>Viridiplantae</taxon>
        <taxon>Streptophyta</taxon>
        <taxon>Embryophyta</taxon>
        <taxon>Tracheophyta</taxon>
        <taxon>Spermatophyta</taxon>
        <taxon>Magnoliopsida</taxon>
        <taxon>eudicotyledons</taxon>
        <taxon>Gunneridae</taxon>
        <taxon>Pentapetalae</taxon>
        <taxon>asterids</taxon>
        <taxon>lamiids</taxon>
        <taxon>Boraginales</taxon>
        <taxon>Boraginaceae</taxon>
        <taxon>Boraginoideae</taxon>
        <taxon>Lithospermeae</taxon>
        <taxon>Lithospermum</taxon>
    </lineage>
</organism>
<name>A0AAV3QAQ7_LITER</name>
<feature type="compositionally biased region" description="Polar residues" evidence="1">
    <location>
        <begin position="256"/>
        <end position="304"/>
    </location>
</feature>
<feature type="region of interest" description="Disordered" evidence="1">
    <location>
        <begin position="137"/>
        <end position="161"/>
    </location>
</feature>
<dbReference type="InterPro" id="IPR038777">
    <property type="entry name" value="At4g18490-like"/>
</dbReference>
<dbReference type="AlphaFoldDB" id="A0AAV3QAQ7"/>
<feature type="compositionally biased region" description="Polar residues" evidence="1">
    <location>
        <begin position="536"/>
        <end position="546"/>
    </location>
</feature>
<keyword evidence="3" id="KW-1185">Reference proteome</keyword>
<accession>A0AAV3QAQ7</accession>
<feature type="compositionally biased region" description="Basic and acidic residues" evidence="1">
    <location>
        <begin position="94"/>
        <end position="117"/>
    </location>
</feature>
<dbReference type="PANTHER" id="PTHR36380:SF1">
    <property type="entry name" value="OS01G0755100 PROTEIN"/>
    <property type="match status" value="1"/>
</dbReference>
<protein>
    <submittedName>
        <fullName evidence="2">Uncharacterized protein</fullName>
    </submittedName>
</protein>
<gene>
    <name evidence="2" type="ORF">LIER_16097</name>
</gene>
<feature type="compositionally biased region" description="Polar residues" evidence="1">
    <location>
        <begin position="518"/>
        <end position="528"/>
    </location>
</feature>
<feature type="region of interest" description="Disordered" evidence="1">
    <location>
        <begin position="81"/>
        <end position="117"/>
    </location>
</feature>
<feature type="region of interest" description="Disordered" evidence="1">
    <location>
        <begin position="324"/>
        <end position="399"/>
    </location>
</feature>
<feature type="region of interest" description="Disordered" evidence="1">
    <location>
        <begin position="253"/>
        <end position="304"/>
    </location>
</feature>
<feature type="region of interest" description="Disordered" evidence="1">
    <location>
        <begin position="515"/>
        <end position="566"/>
    </location>
</feature>
<sequence length="885" mass="96084">MGESKEKGVSSSVNSQDSSSLLDFDLKNDFLNSWKPKSGGEANLMDIDFGSPVKSKKKTFGFDKMDMDFNLDSGFGKLSSFNIDLPDLDVSSPLKRDGKHKEKSKDASGKENNKGKADRFDFSFDFMEMDSFNFKSPAKKNKMNVAGEDKNDSPKGEEHQGATIQLTEEIGRLEVGLSEKTTVSGNLSSSNTTMLHGGIDSDLTKDDASHQSIEKVNGSSENMTAENVAVASAGRDHDSPRGKVSTKCIGYDDSTLKTPTAENVTTVSGVSRTSNSNTQHVGGDPNSTSDNISLLSPGNNNSNTKLQEESIINKTLISAIQQTDFQTEKRSNGGEFTQEIGSSNSLREHSVHSTSEADSGEDTGLLQEKDILASNTVLGGEQDDKENVTADSGSRNEKVVLEKSSQQIANAEPQHLTEGHDVNNSMECLEQVQCNYDKKLPPDINMSSQMLLRGRMNEDPTRNFPMPSISRAKVDSAIPASEALISRSKYFTGSSKSASELQKSTVGAPKLTLFGRNSVENTKPSLTAESKPEASIRSQAISSGIPQQAERATSTTSASAKPLLPTTTIVQQAERSTSTTSASAMPLLPTITIVEQAERSTSTTSASAKPLLPTSTIVQQAERSTSTTSPSVKPLLMTSTIAQQADKSTSPTSTNAKPSLPNLIPLKKNTTFEPENIATTKTVRKLTNRSGTENRRTLGNVDSTMNQKEDKSVGIIVSNKRLIGNMPSKISPCATPRQQTFESLKRKTPEAPDSVEMLVNHPKRHSDSSTETRRLLETAGISIDKKKGENLAKHNAEGIIKNLHRSPVQILPELNMPNPGSSYCLNDDKYIEKAEACSKELEDISNMLRKKHEEAKDLLVRAIINNNKLLMLNHPVYDEKISFHI</sequence>
<reference evidence="2 3" key="1">
    <citation type="submission" date="2024-01" db="EMBL/GenBank/DDBJ databases">
        <title>The complete chloroplast genome sequence of Lithospermum erythrorhizon: insights into the phylogenetic relationship among Boraginaceae species and the maternal lineages of purple gromwells.</title>
        <authorList>
            <person name="Okada T."/>
            <person name="Watanabe K."/>
        </authorList>
    </citation>
    <scope>NUCLEOTIDE SEQUENCE [LARGE SCALE GENOMIC DNA]</scope>
</reference>
<feature type="compositionally biased region" description="Polar residues" evidence="1">
    <location>
        <begin position="643"/>
        <end position="657"/>
    </location>
</feature>
<feature type="region of interest" description="Disordered" evidence="1">
    <location>
        <begin position="643"/>
        <end position="666"/>
    </location>
</feature>
<comment type="caution">
    <text evidence="2">The sequence shown here is derived from an EMBL/GenBank/DDBJ whole genome shotgun (WGS) entry which is preliminary data.</text>
</comment>
<evidence type="ECO:0000256" key="1">
    <source>
        <dbReference type="SAM" id="MobiDB-lite"/>
    </source>
</evidence>
<proteinExistence type="predicted"/>
<dbReference type="Proteomes" id="UP001454036">
    <property type="component" value="Unassembled WGS sequence"/>
</dbReference>
<feature type="compositionally biased region" description="Basic and acidic residues" evidence="1">
    <location>
        <begin position="147"/>
        <end position="160"/>
    </location>
</feature>
<evidence type="ECO:0000313" key="3">
    <source>
        <dbReference type="Proteomes" id="UP001454036"/>
    </source>
</evidence>